<reference evidence="2 3" key="1">
    <citation type="journal article" date="2014" name="Agronomy (Basel)">
        <title>A Draft Genome Sequence for Ensete ventricosum, the Drought-Tolerant Tree Against Hunger.</title>
        <authorList>
            <person name="Harrison J."/>
            <person name="Moore K.A."/>
            <person name="Paszkiewicz K."/>
            <person name="Jones T."/>
            <person name="Grant M."/>
            <person name="Ambacheew D."/>
            <person name="Muzemil S."/>
            <person name="Studholme D.J."/>
        </authorList>
    </citation>
    <scope>NUCLEOTIDE SEQUENCE [LARGE SCALE GENOMIC DNA]</scope>
</reference>
<feature type="region of interest" description="Disordered" evidence="1">
    <location>
        <begin position="75"/>
        <end position="100"/>
    </location>
</feature>
<dbReference type="AlphaFoldDB" id="A0A426ZDZ2"/>
<dbReference type="Proteomes" id="UP000287651">
    <property type="component" value="Unassembled WGS sequence"/>
</dbReference>
<evidence type="ECO:0000313" key="2">
    <source>
        <dbReference type="EMBL" id="RRT62179.1"/>
    </source>
</evidence>
<evidence type="ECO:0000256" key="1">
    <source>
        <dbReference type="SAM" id="MobiDB-lite"/>
    </source>
</evidence>
<name>A0A426ZDZ2_ENSVE</name>
<organism evidence="2 3">
    <name type="scientific">Ensete ventricosum</name>
    <name type="common">Abyssinian banana</name>
    <name type="synonym">Musa ensete</name>
    <dbReference type="NCBI Taxonomy" id="4639"/>
    <lineage>
        <taxon>Eukaryota</taxon>
        <taxon>Viridiplantae</taxon>
        <taxon>Streptophyta</taxon>
        <taxon>Embryophyta</taxon>
        <taxon>Tracheophyta</taxon>
        <taxon>Spermatophyta</taxon>
        <taxon>Magnoliopsida</taxon>
        <taxon>Liliopsida</taxon>
        <taxon>Zingiberales</taxon>
        <taxon>Musaceae</taxon>
        <taxon>Ensete</taxon>
    </lineage>
</organism>
<proteinExistence type="predicted"/>
<comment type="caution">
    <text evidence="2">The sequence shown here is derived from an EMBL/GenBank/DDBJ whole genome shotgun (WGS) entry which is preliminary data.</text>
</comment>
<sequence>MGGDPEGMTRYSYTSRCYWGGGNGGGPRRFQVGHKAQEAGAEVGLRHSESIRGSYSMVAYRRGNRRDRSLRTVKTAMSAEQTLPPRVPPGSKTRRRRLPRLMPIPRFLLGPLIWSQRRQT</sequence>
<accession>A0A426ZDZ2</accession>
<evidence type="ECO:0000313" key="3">
    <source>
        <dbReference type="Proteomes" id="UP000287651"/>
    </source>
</evidence>
<gene>
    <name evidence="2" type="ORF">B296_00036386</name>
</gene>
<dbReference type="EMBL" id="AMZH03007091">
    <property type="protein sequence ID" value="RRT62179.1"/>
    <property type="molecule type" value="Genomic_DNA"/>
</dbReference>
<protein>
    <submittedName>
        <fullName evidence="2">Uncharacterized protein</fullName>
    </submittedName>
</protein>